<organism evidence="2 3">
    <name type="scientific">Terrybacteria sp. (strain RIFCSPHIGHO2_01_FULL_58_15)</name>
    <dbReference type="NCBI Taxonomy" id="1802363"/>
    <lineage>
        <taxon>Bacteria</taxon>
        <taxon>Candidatus Terryibacteriota</taxon>
    </lineage>
</organism>
<dbReference type="AlphaFoldDB" id="A0A1G2PIR3"/>
<keyword evidence="1" id="KW-0812">Transmembrane</keyword>
<name>A0A1G2PIR3_TERXR</name>
<protein>
    <submittedName>
        <fullName evidence="2">Uncharacterized protein</fullName>
    </submittedName>
</protein>
<evidence type="ECO:0000313" key="3">
    <source>
        <dbReference type="Proteomes" id="UP000178690"/>
    </source>
</evidence>
<reference evidence="2 3" key="1">
    <citation type="journal article" date="2016" name="Nat. Commun.">
        <title>Thousands of microbial genomes shed light on interconnected biogeochemical processes in an aquifer system.</title>
        <authorList>
            <person name="Anantharaman K."/>
            <person name="Brown C.T."/>
            <person name="Hug L.A."/>
            <person name="Sharon I."/>
            <person name="Castelle C.J."/>
            <person name="Probst A.J."/>
            <person name="Thomas B.C."/>
            <person name="Singh A."/>
            <person name="Wilkins M.J."/>
            <person name="Karaoz U."/>
            <person name="Brodie E.L."/>
            <person name="Williams K.H."/>
            <person name="Hubbard S.S."/>
            <person name="Banfield J.F."/>
        </authorList>
    </citation>
    <scope>NUCLEOTIDE SEQUENCE [LARGE SCALE GENOMIC DNA]</scope>
    <source>
        <strain evidence="3">RIFCSPHIGHO2_01_FULL_58_15</strain>
    </source>
</reference>
<gene>
    <name evidence="2" type="ORF">A2682_02305</name>
</gene>
<comment type="caution">
    <text evidence="2">The sequence shown here is derived from an EMBL/GenBank/DDBJ whole genome shotgun (WGS) entry which is preliminary data.</text>
</comment>
<sequence length="219" mass="24230">MPIKRSALEHKWYYRAAKVFFLILPFLILLLLSLSFFLRRKIISCSFVEQSSFPELPLDYLLLLAIGMVLYYVVLKWVWKGFLYIAFGGLEDDIKKEDERSGRDGEPPAQTKPEQNRMAQIVPFVILLIILAIMFLASRGYITLPKIDLDSFGNSFNGGVTASCPATSAQTSTPCGSVQGGIGVSGIIVPDRCECPSDTTYVGVDNTAPGGPYKQCICK</sequence>
<evidence type="ECO:0000313" key="2">
    <source>
        <dbReference type="EMBL" id="OHA48210.1"/>
    </source>
</evidence>
<feature type="transmembrane region" description="Helical" evidence="1">
    <location>
        <begin position="58"/>
        <end position="79"/>
    </location>
</feature>
<feature type="transmembrane region" description="Helical" evidence="1">
    <location>
        <begin position="118"/>
        <end position="137"/>
    </location>
</feature>
<feature type="transmembrane region" description="Helical" evidence="1">
    <location>
        <begin position="12"/>
        <end position="38"/>
    </location>
</feature>
<keyword evidence="1" id="KW-0472">Membrane</keyword>
<evidence type="ECO:0000256" key="1">
    <source>
        <dbReference type="SAM" id="Phobius"/>
    </source>
</evidence>
<proteinExistence type="predicted"/>
<dbReference type="EMBL" id="MHST01000024">
    <property type="protein sequence ID" value="OHA48210.1"/>
    <property type="molecule type" value="Genomic_DNA"/>
</dbReference>
<dbReference type="STRING" id="1802363.A2682_02305"/>
<keyword evidence="1" id="KW-1133">Transmembrane helix</keyword>
<accession>A0A1G2PIR3</accession>
<dbReference type="Proteomes" id="UP000178690">
    <property type="component" value="Unassembled WGS sequence"/>
</dbReference>